<evidence type="ECO:0000256" key="2">
    <source>
        <dbReference type="ARBA" id="ARBA00004556"/>
    </source>
</evidence>
<keyword evidence="6" id="KW-0234">DNA repair</keyword>
<keyword evidence="13" id="KW-1185">Reference proteome</keyword>
<dbReference type="Proteomes" id="UP000694545">
    <property type="component" value="Unplaced"/>
</dbReference>
<proteinExistence type="predicted"/>
<dbReference type="GO" id="GO:0005634">
    <property type="term" value="C:nucleus"/>
    <property type="evidence" value="ECO:0007669"/>
    <property type="project" value="UniProtKB-SubCell"/>
</dbReference>
<dbReference type="Pfam" id="PF15715">
    <property type="entry name" value="PAF"/>
    <property type="match status" value="1"/>
</dbReference>
<protein>
    <recommendedName>
        <fullName evidence="3">PCNA-associated factor</fullName>
    </recommendedName>
    <alternativeName>
        <fullName evidence="8">PCNA-associated factor of 15 kDa</fullName>
    </alternativeName>
    <alternativeName>
        <fullName evidence="9">PCNA-clamp-associated factor</fullName>
    </alternativeName>
</protein>
<evidence type="ECO:0000313" key="12">
    <source>
        <dbReference type="Ensembl" id="ENSVKKP00000010309.1"/>
    </source>
</evidence>
<feature type="domain" description="PCNA-associated factor histone-like" evidence="11">
    <location>
        <begin position="28"/>
        <end position="85"/>
    </location>
</feature>
<evidence type="ECO:0000256" key="7">
    <source>
        <dbReference type="ARBA" id="ARBA00023242"/>
    </source>
</evidence>
<evidence type="ECO:0000256" key="9">
    <source>
        <dbReference type="ARBA" id="ARBA00031186"/>
    </source>
</evidence>
<dbReference type="InterPro" id="IPR031444">
    <property type="entry name" value="PCNA-AF_dom"/>
</dbReference>
<name>A0A8D2JE60_VARKO</name>
<evidence type="ECO:0000256" key="6">
    <source>
        <dbReference type="ARBA" id="ARBA00023204"/>
    </source>
</evidence>
<dbReference type="Ensembl" id="ENSVKKT00000010561.1">
    <property type="protein sequence ID" value="ENSVKKP00000010309.1"/>
    <property type="gene ID" value="ENSVKKG00000007252.1"/>
</dbReference>
<evidence type="ECO:0000313" key="13">
    <source>
        <dbReference type="Proteomes" id="UP000694545"/>
    </source>
</evidence>
<reference evidence="12" key="1">
    <citation type="submission" date="2025-08" db="UniProtKB">
        <authorList>
            <consortium name="Ensembl"/>
        </authorList>
    </citation>
    <scope>IDENTIFICATION</scope>
</reference>
<accession>A0A8D2JE60</accession>
<evidence type="ECO:0000256" key="4">
    <source>
        <dbReference type="ARBA" id="ARBA00022490"/>
    </source>
</evidence>
<dbReference type="GO" id="GO:0051726">
    <property type="term" value="P:regulation of cell cycle"/>
    <property type="evidence" value="ECO:0007669"/>
    <property type="project" value="InterPro"/>
</dbReference>
<dbReference type="AlphaFoldDB" id="A0A8D2JE60"/>
<evidence type="ECO:0000256" key="1">
    <source>
        <dbReference type="ARBA" id="ARBA00004123"/>
    </source>
</evidence>
<keyword evidence="4" id="KW-0963">Cytoplasm</keyword>
<keyword evidence="5" id="KW-0227">DNA damage</keyword>
<feature type="region of interest" description="Disordered" evidence="10">
    <location>
        <begin position="54"/>
        <end position="81"/>
    </location>
</feature>
<dbReference type="PANTHER" id="PTHR15679:SF8">
    <property type="entry name" value="PCNA-ASSOCIATED FACTOR"/>
    <property type="match status" value="1"/>
</dbReference>
<reference evidence="12" key="2">
    <citation type="submission" date="2025-09" db="UniProtKB">
        <authorList>
            <consortium name="Ensembl"/>
        </authorList>
    </citation>
    <scope>IDENTIFICATION</scope>
</reference>
<dbReference type="GO" id="GO:0048471">
    <property type="term" value="C:perinuclear region of cytoplasm"/>
    <property type="evidence" value="ECO:0007669"/>
    <property type="project" value="UniProtKB-SubCell"/>
</dbReference>
<evidence type="ECO:0000256" key="8">
    <source>
        <dbReference type="ARBA" id="ARBA00030014"/>
    </source>
</evidence>
<dbReference type="GO" id="GO:0003682">
    <property type="term" value="F:chromatin binding"/>
    <property type="evidence" value="ECO:0007669"/>
    <property type="project" value="TreeGrafter"/>
</dbReference>
<organism evidence="12 13">
    <name type="scientific">Varanus komodoensis</name>
    <name type="common">Komodo dragon</name>
    <dbReference type="NCBI Taxonomy" id="61221"/>
    <lineage>
        <taxon>Eukaryota</taxon>
        <taxon>Metazoa</taxon>
        <taxon>Chordata</taxon>
        <taxon>Craniata</taxon>
        <taxon>Vertebrata</taxon>
        <taxon>Euteleostomi</taxon>
        <taxon>Lepidosauria</taxon>
        <taxon>Squamata</taxon>
        <taxon>Bifurcata</taxon>
        <taxon>Unidentata</taxon>
        <taxon>Episquamata</taxon>
        <taxon>Toxicofera</taxon>
        <taxon>Anguimorpha</taxon>
        <taxon>Paleoanguimorpha</taxon>
        <taxon>Varanoidea</taxon>
        <taxon>Varanidae</taxon>
        <taxon>Varanus</taxon>
    </lineage>
</organism>
<dbReference type="InterPro" id="IPR040444">
    <property type="entry name" value="PCNA-AF"/>
</dbReference>
<comment type="subcellular location">
    <subcellularLocation>
        <location evidence="2">Cytoplasm</location>
        <location evidence="2">Perinuclear region</location>
    </subcellularLocation>
    <subcellularLocation>
        <location evidence="1">Nucleus</location>
    </subcellularLocation>
</comment>
<evidence type="ECO:0000256" key="3">
    <source>
        <dbReference type="ARBA" id="ARBA00013777"/>
    </source>
</evidence>
<sequence length="93" mass="10453">SCLALSMIRPITHKETVSSAVLRRSEVATWVSKYSGGNPVCMRPTPPWQKGIGEFFGQSSKRSEKENQASEEEPGCSGIGRRRRNILIHKYFN</sequence>
<evidence type="ECO:0000259" key="11">
    <source>
        <dbReference type="Pfam" id="PF15715"/>
    </source>
</evidence>
<dbReference type="GO" id="GO:0019985">
    <property type="term" value="P:translesion synthesis"/>
    <property type="evidence" value="ECO:0007669"/>
    <property type="project" value="TreeGrafter"/>
</dbReference>
<keyword evidence="7" id="KW-0539">Nucleus</keyword>
<dbReference type="PANTHER" id="PTHR15679">
    <property type="entry name" value="PCNA-ASSOCIATED FACTOR"/>
    <property type="match status" value="1"/>
</dbReference>
<evidence type="ECO:0000256" key="5">
    <source>
        <dbReference type="ARBA" id="ARBA00022763"/>
    </source>
</evidence>
<evidence type="ECO:0000256" key="10">
    <source>
        <dbReference type="SAM" id="MobiDB-lite"/>
    </source>
</evidence>
<dbReference type="GO" id="GO:0006281">
    <property type="term" value="P:DNA repair"/>
    <property type="evidence" value="ECO:0007669"/>
    <property type="project" value="UniProtKB-KW"/>
</dbReference>